<proteinExistence type="predicted"/>
<feature type="transmembrane region" description="Helical" evidence="1">
    <location>
        <begin position="6"/>
        <end position="24"/>
    </location>
</feature>
<keyword evidence="1" id="KW-0472">Membrane</keyword>
<evidence type="ECO:0008006" key="4">
    <source>
        <dbReference type="Google" id="ProtNLM"/>
    </source>
</evidence>
<reference evidence="2" key="2">
    <citation type="submission" date="2020-09" db="EMBL/GenBank/DDBJ databases">
        <authorList>
            <person name="Sun Q."/>
            <person name="Zhou Y."/>
        </authorList>
    </citation>
    <scope>NUCLEOTIDE SEQUENCE</scope>
    <source>
        <strain evidence="2">CGMCC 1.12827</strain>
    </source>
</reference>
<accession>A0A916SVG6</accession>
<gene>
    <name evidence="2" type="ORF">GCM10011489_00180</name>
</gene>
<dbReference type="RefSeq" id="WP_188584553.1">
    <property type="nucleotide sequence ID" value="NZ_BMGC01000001.1"/>
</dbReference>
<dbReference type="AlphaFoldDB" id="A0A916SVG6"/>
<keyword evidence="1" id="KW-0812">Transmembrane</keyword>
<dbReference type="InterPro" id="IPR019675">
    <property type="entry name" value="DUF2550"/>
</dbReference>
<reference evidence="2" key="1">
    <citation type="journal article" date="2014" name="Int. J. Syst. Evol. Microbiol.">
        <title>Complete genome sequence of Corynebacterium casei LMG S-19264T (=DSM 44701T), isolated from a smear-ripened cheese.</title>
        <authorList>
            <consortium name="US DOE Joint Genome Institute (JGI-PGF)"/>
            <person name="Walter F."/>
            <person name="Albersmeier A."/>
            <person name="Kalinowski J."/>
            <person name="Ruckert C."/>
        </authorList>
    </citation>
    <scope>NUCLEOTIDE SEQUENCE</scope>
    <source>
        <strain evidence="2">CGMCC 1.12827</strain>
    </source>
</reference>
<sequence>MGIAIVVIVVVVVVVGLILGGMRVNGLRGSGTQVILREMPASGDHGWRHGIMRYEDDGVEFFRLRSCKPGPNRTLRRGEITIDGVRSAAGPERDLIDGYDILEVTDDRGEVEIAMNTDAMTAFRSWVESRPSQRAQRRRMA</sequence>
<evidence type="ECO:0000313" key="2">
    <source>
        <dbReference type="EMBL" id="GGB16008.1"/>
    </source>
</evidence>
<keyword evidence="1" id="KW-1133">Transmembrane helix</keyword>
<comment type="caution">
    <text evidence="2">The sequence shown here is derived from an EMBL/GenBank/DDBJ whole genome shotgun (WGS) entry which is preliminary data.</text>
</comment>
<evidence type="ECO:0000313" key="3">
    <source>
        <dbReference type="Proteomes" id="UP000621454"/>
    </source>
</evidence>
<dbReference type="Proteomes" id="UP000621454">
    <property type="component" value="Unassembled WGS sequence"/>
</dbReference>
<organism evidence="2 3">
    <name type="scientific">Gordonia jinhuaensis</name>
    <dbReference type="NCBI Taxonomy" id="1517702"/>
    <lineage>
        <taxon>Bacteria</taxon>
        <taxon>Bacillati</taxon>
        <taxon>Actinomycetota</taxon>
        <taxon>Actinomycetes</taxon>
        <taxon>Mycobacteriales</taxon>
        <taxon>Gordoniaceae</taxon>
        <taxon>Gordonia</taxon>
    </lineage>
</organism>
<keyword evidence="3" id="KW-1185">Reference proteome</keyword>
<dbReference type="EMBL" id="BMGC01000001">
    <property type="protein sequence ID" value="GGB16008.1"/>
    <property type="molecule type" value="Genomic_DNA"/>
</dbReference>
<name>A0A916SVG6_9ACTN</name>
<dbReference type="Pfam" id="PF10739">
    <property type="entry name" value="DUF2550"/>
    <property type="match status" value="1"/>
</dbReference>
<protein>
    <recommendedName>
        <fullName evidence="4">DUF2550 domain-containing protein</fullName>
    </recommendedName>
</protein>
<evidence type="ECO:0000256" key="1">
    <source>
        <dbReference type="SAM" id="Phobius"/>
    </source>
</evidence>